<feature type="domain" description="RelA/SpoT" evidence="3">
    <location>
        <begin position="117"/>
        <end position="240"/>
    </location>
</feature>
<dbReference type="VEuPathDB" id="FungiDB:F4678DRAFT_486671"/>
<dbReference type="Proteomes" id="UP001148614">
    <property type="component" value="Unassembled WGS sequence"/>
</dbReference>
<keyword evidence="5" id="KW-1185">Reference proteome</keyword>
<dbReference type="EMBL" id="JANPWZ010000878">
    <property type="protein sequence ID" value="KAJ3571007.1"/>
    <property type="molecule type" value="Genomic_DNA"/>
</dbReference>
<dbReference type="Gene3D" id="3.30.460.10">
    <property type="entry name" value="Beta Polymerase, domain 2"/>
    <property type="match status" value="1"/>
</dbReference>
<dbReference type="Pfam" id="PF04607">
    <property type="entry name" value="RelA_SpoT"/>
    <property type="match status" value="1"/>
</dbReference>
<accession>A0A9W8TMM0</accession>
<protein>
    <recommendedName>
        <fullName evidence="3">RelA/SpoT domain-containing protein</fullName>
    </recommendedName>
</protein>
<dbReference type="PANTHER" id="PTHR41773:SF1">
    <property type="entry name" value="RELA_SPOT DOMAIN-CONTAINING PROTEIN"/>
    <property type="match status" value="1"/>
</dbReference>
<feature type="coiled-coil region" evidence="1">
    <location>
        <begin position="256"/>
        <end position="286"/>
    </location>
</feature>
<comment type="caution">
    <text evidence="4">The sequence shown here is derived from an EMBL/GenBank/DDBJ whole genome shotgun (WGS) entry which is preliminary data.</text>
</comment>
<name>A0A9W8TMM0_9PEZI</name>
<dbReference type="GO" id="GO:0015969">
    <property type="term" value="P:guanosine tetraphosphate metabolic process"/>
    <property type="evidence" value="ECO:0007669"/>
    <property type="project" value="InterPro"/>
</dbReference>
<feature type="region of interest" description="Disordered" evidence="2">
    <location>
        <begin position="779"/>
        <end position="829"/>
    </location>
</feature>
<keyword evidence="1" id="KW-0175">Coiled coil</keyword>
<dbReference type="InterPro" id="IPR043519">
    <property type="entry name" value="NT_sf"/>
</dbReference>
<organism evidence="4 5">
    <name type="scientific">Xylaria arbuscula</name>
    <dbReference type="NCBI Taxonomy" id="114810"/>
    <lineage>
        <taxon>Eukaryota</taxon>
        <taxon>Fungi</taxon>
        <taxon>Dikarya</taxon>
        <taxon>Ascomycota</taxon>
        <taxon>Pezizomycotina</taxon>
        <taxon>Sordariomycetes</taxon>
        <taxon>Xylariomycetidae</taxon>
        <taxon>Xylariales</taxon>
        <taxon>Xylariaceae</taxon>
        <taxon>Xylaria</taxon>
    </lineage>
</organism>
<dbReference type="InterPro" id="IPR007685">
    <property type="entry name" value="RelA_SpoT"/>
</dbReference>
<reference evidence="4" key="1">
    <citation type="submission" date="2022-07" db="EMBL/GenBank/DDBJ databases">
        <title>Genome Sequence of Xylaria arbuscula.</title>
        <authorList>
            <person name="Buettner E."/>
        </authorList>
    </citation>
    <scope>NUCLEOTIDE SEQUENCE</scope>
    <source>
        <strain evidence="4">VT107</strain>
    </source>
</reference>
<evidence type="ECO:0000256" key="2">
    <source>
        <dbReference type="SAM" id="MobiDB-lite"/>
    </source>
</evidence>
<dbReference type="AlphaFoldDB" id="A0A9W8TMM0"/>
<dbReference type="SMART" id="SM00954">
    <property type="entry name" value="RelA_SpoT"/>
    <property type="match status" value="1"/>
</dbReference>
<evidence type="ECO:0000256" key="1">
    <source>
        <dbReference type="SAM" id="Coils"/>
    </source>
</evidence>
<feature type="compositionally biased region" description="Acidic residues" evidence="2">
    <location>
        <begin position="815"/>
        <end position="829"/>
    </location>
</feature>
<sequence>MAMGPEESFRKLLEDFEAIYDPRAALIEKKMNAIYNMLPRALKEYDIKYHEPIAKRVKERESAKGSLERRYKARMELSELKQRLLNASNREDAWETFWKRNGKAFSVDDIGPFPDCDSMFHSLHDIGGMRILLYFPGQITRVVKALESLDGIKVIKQFEHGGPISPDMAELKQHVEILENKPDSWETKKNKIFAGYRATHIHISPKDDTNCVIEIQVATVVMNAWAQVEHDIIYKHTGTNPDKKIMRILDTFNGIVMVGENALRELEEIKQQLEEDQENASKTIARDIYQLGQWITSYSHENNHPLLKSGKQPLKYLGNLFDILAIKQQHTLKDVKELITCYLETKPSETPLDQNLPLYLLLQEFRDKTRLDIPNSTNQTERREARFLAKRVTESLNIAAYLGVLDEFVSVMEPTLPKERPSMIDFLDILHPQTPMASYYKRHPQDPNETKAGDEKLTEFCKEFLNHHGLKRVLQSSRQLFPPVTALVELTLLLALSGWVAEPEPSLYPPDTDTGRQLKSVVISRELCALLDDRNCHLIPELCLQAESMKETQHQSGPPLSNRFNHITEQIPWVFNMPRTEGDTSLDMRNTIFTFEEKIGSMWFKIKYGGTRPSEWLSMRVDNRGTEERRLMPEYHAEKSTRGHRSARGKHPGIFVSRSNIEGKARPQWDYNSESPRAWAIRGVVDTDDELNIARRGHRESEFLDIGNSLTLVERLVHKETKGDGCVVYELKVGGVDFHLLSQQDDYVLHKSTFHDNVPSGSRTDDLVDVDTDTAMEDSVEERENYYDAPTSPLGGENLAGGNVTGGDTAVTDVSQDEEENMPVDNGEN</sequence>
<evidence type="ECO:0000259" key="3">
    <source>
        <dbReference type="SMART" id="SM00954"/>
    </source>
</evidence>
<evidence type="ECO:0000313" key="4">
    <source>
        <dbReference type="EMBL" id="KAJ3571007.1"/>
    </source>
</evidence>
<evidence type="ECO:0000313" key="5">
    <source>
        <dbReference type="Proteomes" id="UP001148614"/>
    </source>
</evidence>
<dbReference type="SUPFAM" id="SSF81301">
    <property type="entry name" value="Nucleotidyltransferase"/>
    <property type="match status" value="1"/>
</dbReference>
<dbReference type="PANTHER" id="PTHR41773">
    <property type="entry name" value="GTP PYROPHOSPHATASE-RELATED"/>
    <property type="match status" value="1"/>
</dbReference>
<proteinExistence type="predicted"/>
<gene>
    <name evidence="4" type="ORF">NPX13_g5533</name>
</gene>